<proteinExistence type="predicted"/>
<dbReference type="Proteomes" id="UP000203464">
    <property type="component" value="Unassembled WGS sequence"/>
</dbReference>
<accession>A0A238K5D1</accession>
<dbReference type="SUPFAM" id="SSF51316">
    <property type="entry name" value="Mss4-like"/>
    <property type="match status" value="1"/>
</dbReference>
<dbReference type="Gene3D" id="2.170.150.70">
    <property type="match status" value="1"/>
</dbReference>
<dbReference type="EMBL" id="FXYD01000002">
    <property type="protein sequence ID" value="SMX37644.1"/>
    <property type="molecule type" value="Genomic_DNA"/>
</dbReference>
<reference evidence="2" key="1">
    <citation type="submission" date="2017-05" db="EMBL/GenBank/DDBJ databases">
        <authorList>
            <person name="Rodrigo-Torres L."/>
            <person name="Arahal R. D."/>
            <person name="Lucena T."/>
        </authorList>
    </citation>
    <scope>NUCLEOTIDE SEQUENCE [LARGE SCALE GENOMIC DNA]</scope>
    <source>
        <strain evidence="2">CECT 8868</strain>
    </source>
</reference>
<dbReference type="AlphaFoldDB" id="A0A238K5D1"/>
<sequence>MADVPFSCDCGGVTGTLSDISPKAGSHAQCHCDDCRRAIVWLGHDDPGPDGVCYFQTAPNRVTFAKGEDSLAVFTWKSEKLLRWYASCCNTPLFNTMSTPKIAFASLLVSRTQDTSPFGPIKGHAFISKPNGKTGHTGLGDFIWGMLKRTTHARVTGKWRETPFFNADGMPAASVQTLSHEDRAKARL</sequence>
<name>A0A238K5D1_9RHOB</name>
<gene>
    <name evidence="1" type="ORF">OCA8868_01517</name>
</gene>
<dbReference type="Pfam" id="PF19648">
    <property type="entry name" value="DUF6151"/>
    <property type="match status" value="1"/>
</dbReference>
<evidence type="ECO:0000313" key="2">
    <source>
        <dbReference type="Proteomes" id="UP000203464"/>
    </source>
</evidence>
<organism evidence="1 2">
    <name type="scientific">Octadecabacter ascidiaceicola</name>
    <dbReference type="NCBI Taxonomy" id="1655543"/>
    <lineage>
        <taxon>Bacteria</taxon>
        <taxon>Pseudomonadati</taxon>
        <taxon>Pseudomonadota</taxon>
        <taxon>Alphaproteobacteria</taxon>
        <taxon>Rhodobacterales</taxon>
        <taxon>Roseobacteraceae</taxon>
        <taxon>Octadecabacter</taxon>
    </lineage>
</organism>
<dbReference type="InterPro" id="IPR011057">
    <property type="entry name" value="Mss4-like_sf"/>
</dbReference>
<protein>
    <recommendedName>
        <fullName evidence="3">CENP-V/GFA domain-containing protein</fullName>
    </recommendedName>
</protein>
<evidence type="ECO:0008006" key="3">
    <source>
        <dbReference type="Google" id="ProtNLM"/>
    </source>
</evidence>
<dbReference type="RefSeq" id="WP_143849565.1">
    <property type="nucleotide sequence ID" value="NZ_FXYD01000002.1"/>
</dbReference>
<keyword evidence="2" id="KW-1185">Reference proteome</keyword>
<dbReference type="InterPro" id="IPR046149">
    <property type="entry name" value="DUF6151"/>
</dbReference>
<dbReference type="OrthoDB" id="5500342at2"/>
<evidence type="ECO:0000313" key="1">
    <source>
        <dbReference type="EMBL" id="SMX37644.1"/>
    </source>
</evidence>